<proteinExistence type="inferred from homology"/>
<evidence type="ECO:0000256" key="2">
    <source>
        <dbReference type="ARBA" id="ARBA00023128"/>
    </source>
</evidence>
<sequence>MVLLSAIKNAAKRVPSIRFRAGQPQASASHGSQGNSSGSPQVSNTPPQRGHAIEDYQLPQRYKRRPIDESEIEMINSGFWLK</sequence>
<protein>
    <submittedName>
        <fullName evidence="5">CSON013249 protein</fullName>
    </submittedName>
</protein>
<evidence type="ECO:0000256" key="1">
    <source>
        <dbReference type="ARBA" id="ARBA00004173"/>
    </source>
</evidence>
<dbReference type="EMBL" id="UFQT01000661">
    <property type="protein sequence ID" value="SSX26246.1"/>
    <property type="molecule type" value="Genomic_DNA"/>
</dbReference>
<comment type="similarity">
    <text evidence="3">Belongs to the alpha-ketoglutarate dehydrogenase component 4 family.</text>
</comment>
<dbReference type="Pfam" id="PF10937">
    <property type="entry name" value="Kgd4-YMR31"/>
    <property type="match status" value="1"/>
</dbReference>
<keyword evidence="2" id="KW-0496">Mitochondrion</keyword>
<feature type="compositionally biased region" description="Polar residues" evidence="4">
    <location>
        <begin position="24"/>
        <end position="47"/>
    </location>
</feature>
<organism evidence="5">
    <name type="scientific">Culicoides sonorensis</name>
    <name type="common">Biting midge</name>
    <dbReference type="NCBI Taxonomy" id="179676"/>
    <lineage>
        <taxon>Eukaryota</taxon>
        <taxon>Metazoa</taxon>
        <taxon>Ecdysozoa</taxon>
        <taxon>Arthropoda</taxon>
        <taxon>Hexapoda</taxon>
        <taxon>Insecta</taxon>
        <taxon>Pterygota</taxon>
        <taxon>Neoptera</taxon>
        <taxon>Endopterygota</taxon>
        <taxon>Diptera</taxon>
        <taxon>Nematocera</taxon>
        <taxon>Chironomoidea</taxon>
        <taxon>Ceratopogonidae</taxon>
        <taxon>Ceratopogoninae</taxon>
        <taxon>Culicoides</taxon>
        <taxon>Monoculicoides</taxon>
    </lineage>
</organism>
<evidence type="ECO:0000256" key="4">
    <source>
        <dbReference type="SAM" id="MobiDB-lite"/>
    </source>
</evidence>
<comment type="subcellular location">
    <subcellularLocation>
        <location evidence="1">Mitochondrion</location>
    </subcellularLocation>
</comment>
<dbReference type="OMA" id="RGHAIED"/>
<gene>
    <name evidence="5" type="primary">CSON013249</name>
</gene>
<name>A0A336M7J9_CULSO</name>
<accession>A0A336M7J9</accession>
<evidence type="ECO:0000256" key="3">
    <source>
        <dbReference type="ARBA" id="ARBA00043970"/>
    </source>
</evidence>
<dbReference type="VEuPathDB" id="VectorBase:CSON013249"/>
<dbReference type="GO" id="GO:0006103">
    <property type="term" value="P:2-oxoglutarate metabolic process"/>
    <property type="evidence" value="ECO:0007669"/>
    <property type="project" value="InterPro"/>
</dbReference>
<evidence type="ECO:0000313" key="5">
    <source>
        <dbReference type="EMBL" id="SSX26246.1"/>
    </source>
</evidence>
<dbReference type="InterPro" id="IPR020373">
    <property type="entry name" value="Kgd4/YMR-31"/>
</dbReference>
<dbReference type="AlphaFoldDB" id="A0A336M7J9"/>
<reference evidence="5" key="1">
    <citation type="submission" date="2018-07" db="EMBL/GenBank/DDBJ databases">
        <authorList>
            <person name="Quirk P.G."/>
            <person name="Krulwich T.A."/>
        </authorList>
    </citation>
    <scope>NUCLEOTIDE SEQUENCE</scope>
</reference>
<dbReference type="GO" id="GO:0005739">
    <property type="term" value="C:mitochondrion"/>
    <property type="evidence" value="ECO:0007669"/>
    <property type="project" value="UniProtKB-SubCell"/>
</dbReference>
<feature type="region of interest" description="Disordered" evidence="4">
    <location>
        <begin position="14"/>
        <end position="66"/>
    </location>
</feature>